<reference evidence="1 2" key="1">
    <citation type="submission" date="2017-12" db="EMBL/GenBank/DDBJ databases">
        <title>Comparative genomics of Botrytis spp.</title>
        <authorList>
            <person name="Valero-Jimenez C.A."/>
            <person name="Tapia P."/>
            <person name="Veloso J."/>
            <person name="Silva-Moreno E."/>
            <person name="Staats M."/>
            <person name="Valdes J.H."/>
            <person name="Van Kan J.A.L."/>
        </authorList>
    </citation>
    <scope>NUCLEOTIDE SEQUENCE [LARGE SCALE GENOMIC DNA]</scope>
    <source>
        <strain evidence="1 2">MUCL11595</strain>
    </source>
</reference>
<dbReference type="Proteomes" id="UP000297527">
    <property type="component" value="Unassembled WGS sequence"/>
</dbReference>
<evidence type="ECO:0000313" key="1">
    <source>
        <dbReference type="EMBL" id="TGO50159.1"/>
    </source>
</evidence>
<dbReference type="EMBL" id="PQXN01000190">
    <property type="protein sequence ID" value="TGO50159.1"/>
    <property type="molecule type" value="Genomic_DNA"/>
</dbReference>
<dbReference type="OrthoDB" id="3540360at2759"/>
<gene>
    <name evidence="1" type="ORF">BCON_0190g00110</name>
</gene>
<comment type="caution">
    <text evidence="1">The sequence shown here is derived from an EMBL/GenBank/DDBJ whole genome shotgun (WGS) entry which is preliminary data.</text>
</comment>
<protein>
    <submittedName>
        <fullName evidence="1">Uncharacterized protein</fullName>
    </submittedName>
</protein>
<evidence type="ECO:0000313" key="2">
    <source>
        <dbReference type="Proteomes" id="UP000297527"/>
    </source>
</evidence>
<sequence>MVFVPPPLITHDCDFRATEDCINTLRDRVDHSASWKDPQLLSTDEKVTANIEYIPVSEFLTANQLPKVANQQKRLKVREEYSSDLPALMISLVKSIYLLQRAITPEQFTRIQPSYLTHYSGKSHDRAFYRRAVNTYVSNLEREILKRMRDVASAMIAEAIGTDRFKAICRSDRARQGLELFFVQSATNDQLYYVYSKLWMAVNFGFVMDNNVRPNAQEEQVRKNVRQIIKWGFGFAAADYFSLCIQRIGIPVCFSDDEDLDNETLGTNTLVDEENERWEDHDAIQYDHDQARRDFGNGWKQLVNNWNMATYSHSHLAAVSKDAGRLPATEMFDPGRTRELGEEGLV</sequence>
<accession>A0A4Z1HM17</accession>
<organism evidence="1 2">
    <name type="scientific">Botryotinia convoluta</name>
    <dbReference type="NCBI Taxonomy" id="54673"/>
    <lineage>
        <taxon>Eukaryota</taxon>
        <taxon>Fungi</taxon>
        <taxon>Dikarya</taxon>
        <taxon>Ascomycota</taxon>
        <taxon>Pezizomycotina</taxon>
        <taxon>Leotiomycetes</taxon>
        <taxon>Helotiales</taxon>
        <taxon>Sclerotiniaceae</taxon>
        <taxon>Botryotinia</taxon>
    </lineage>
</organism>
<proteinExistence type="predicted"/>
<dbReference type="AlphaFoldDB" id="A0A4Z1HM17"/>
<name>A0A4Z1HM17_9HELO</name>
<keyword evidence="2" id="KW-1185">Reference proteome</keyword>